<dbReference type="GO" id="GO:0005298">
    <property type="term" value="F:proline:sodium symporter activity"/>
    <property type="evidence" value="ECO:0007669"/>
    <property type="project" value="TreeGrafter"/>
</dbReference>
<evidence type="ECO:0000256" key="3">
    <source>
        <dbReference type="ARBA" id="ARBA00022448"/>
    </source>
</evidence>
<feature type="transmembrane region" description="Helical" evidence="14">
    <location>
        <begin position="342"/>
        <end position="365"/>
    </location>
</feature>
<evidence type="ECO:0000256" key="6">
    <source>
        <dbReference type="ARBA" id="ARBA00022847"/>
    </source>
</evidence>
<feature type="transmembrane region" description="Helical" evidence="14">
    <location>
        <begin position="286"/>
        <end position="305"/>
    </location>
</feature>
<evidence type="ECO:0000256" key="7">
    <source>
        <dbReference type="ARBA" id="ARBA00022989"/>
    </source>
</evidence>
<dbReference type="Gene3D" id="1.20.1730.10">
    <property type="entry name" value="Sodium/glucose cotransporter"/>
    <property type="match status" value="1"/>
</dbReference>
<feature type="transmembrane region" description="Helical" evidence="14">
    <location>
        <begin position="248"/>
        <end position="266"/>
    </location>
</feature>
<dbReference type="Pfam" id="PF00474">
    <property type="entry name" value="SSF"/>
    <property type="match status" value="1"/>
</dbReference>
<sequence>MLGNTIALLVYLFIISFFGFLGYRHTKTSTDYLLGGRQIHPMIMALSYGATFISTSAIVGFGGAAGTLGMGLLWLTFLNILLGIFIAFVVFGKRTRRMGYSLDAHTFPELLGNRFDSKFIQGFAGVVIFLFMPIYTAAVLKGGTDFIQTHFGISYEISLLFFAAVVALYVWMGGLKGVMYTDAFQGGIMFLGMIFLIIYTYSKLGGVTSAHDQLTHLFDNPDVQEQTAGLVKGGFAGWTSMPKTGSPTWWSLITTIIMGVGIGVLAQPPLVVRFMTVKSNRELNRAVVSGGIFILVTTGVAYIIGPLSNLFFFEETGSIATIAAGGNDKIIPMFIKNYVPGWFGVIFFLALVAAAMSTLSSQFHAMGTAVGRDVYEKAMNKKGNTILITKTGILVAILISVTLAYLANQLDTSMQIIATGTAMFFGLCAASFLPAYISALFIRTISKEAIIAGMVTGFVVGIFWIFFIHEKEASSLQLCMALFNKTSLVKETGLAKLAMVDPIVVALPSSVIATTIGALVKKCTLSQQHLDKCFKA</sequence>
<keyword evidence="6" id="KW-0769">Symport</keyword>
<evidence type="ECO:0000256" key="12">
    <source>
        <dbReference type="ARBA" id="ARBA00033708"/>
    </source>
</evidence>
<feature type="transmembrane region" description="Helical" evidence="14">
    <location>
        <begin position="449"/>
        <end position="468"/>
    </location>
</feature>
<dbReference type="STRING" id="1484053.SAMN05444274_102518"/>
<accession>A0A1M4WPY4</accession>
<protein>
    <submittedName>
        <fullName evidence="15">Solute:Na+ symporter, SSS family</fullName>
    </submittedName>
</protein>
<evidence type="ECO:0000256" key="9">
    <source>
        <dbReference type="ARBA" id="ARBA00023065"/>
    </source>
</evidence>
<keyword evidence="10 14" id="KW-0472">Membrane</keyword>
<feature type="transmembrane region" description="Helical" evidence="14">
    <location>
        <begin position="71"/>
        <end position="91"/>
    </location>
</feature>
<organism evidence="15 16">
    <name type="scientific">Mariniphaga anaerophila</name>
    <dbReference type="NCBI Taxonomy" id="1484053"/>
    <lineage>
        <taxon>Bacteria</taxon>
        <taxon>Pseudomonadati</taxon>
        <taxon>Bacteroidota</taxon>
        <taxon>Bacteroidia</taxon>
        <taxon>Marinilabiliales</taxon>
        <taxon>Prolixibacteraceae</taxon>
        <taxon>Mariniphaga</taxon>
    </lineage>
</organism>
<feature type="transmembrane region" description="Helical" evidence="14">
    <location>
        <begin position="183"/>
        <end position="202"/>
    </location>
</feature>
<evidence type="ECO:0000256" key="13">
    <source>
        <dbReference type="RuleBase" id="RU362091"/>
    </source>
</evidence>
<keyword evidence="7 14" id="KW-1133">Transmembrane helix</keyword>
<comment type="subcellular location">
    <subcellularLocation>
        <location evidence="1">Cell membrane</location>
        <topology evidence="1">Multi-pass membrane protein</topology>
    </subcellularLocation>
</comment>
<comment type="catalytic activity">
    <reaction evidence="12">
        <text>L-proline(in) + Na(+)(in) = L-proline(out) + Na(+)(out)</text>
        <dbReference type="Rhea" id="RHEA:28967"/>
        <dbReference type="ChEBI" id="CHEBI:29101"/>
        <dbReference type="ChEBI" id="CHEBI:60039"/>
    </reaction>
</comment>
<dbReference type="CDD" id="cd10322">
    <property type="entry name" value="SLC5sbd"/>
    <property type="match status" value="1"/>
</dbReference>
<dbReference type="InterPro" id="IPR001734">
    <property type="entry name" value="Na/solute_symporter"/>
</dbReference>
<evidence type="ECO:0000256" key="5">
    <source>
        <dbReference type="ARBA" id="ARBA00022692"/>
    </source>
</evidence>
<keyword evidence="8" id="KW-0915">Sodium</keyword>
<reference evidence="15 16" key="1">
    <citation type="submission" date="2016-11" db="EMBL/GenBank/DDBJ databases">
        <authorList>
            <person name="Jaros S."/>
            <person name="Januszkiewicz K."/>
            <person name="Wedrychowicz H."/>
        </authorList>
    </citation>
    <scope>NUCLEOTIDE SEQUENCE [LARGE SCALE GENOMIC DNA]</scope>
    <source>
        <strain evidence="15 16">DSM 26910</strain>
    </source>
</reference>
<dbReference type="RefSeq" id="WP_072999746.1">
    <property type="nucleotide sequence ID" value="NZ_FQUM01000002.1"/>
</dbReference>
<feature type="transmembrane region" description="Helical" evidence="14">
    <location>
        <begin position="503"/>
        <end position="520"/>
    </location>
</feature>
<evidence type="ECO:0000256" key="8">
    <source>
        <dbReference type="ARBA" id="ARBA00023053"/>
    </source>
</evidence>
<evidence type="ECO:0000256" key="11">
    <source>
        <dbReference type="ARBA" id="ARBA00023201"/>
    </source>
</evidence>
<evidence type="ECO:0000256" key="1">
    <source>
        <dbReference type="ARBA" id="ARBA00004651"/>
    </source>
</evidence>
<keyword evidence="11" id="KW-0739">Sodium transport</keyword>
<dbReference type="EMBL" id="FQUM01000002">
    <property type="protein sequence ID" value="SHE83285.1"/>
    <property type="molecule type" value="Genomic_DNA"/>
</dbReference>
<evidence type="ECO:0000256" key="2">
    <source>
        <dbReference type="ARBA" id="ARBA00006434"/>
    </source>
</evidence>
<gene>
    <name evidence="15" type="ORF">SAMN05444274_102518</name>
</gene>
<keyword evidence="3" id="KW-0813">Transport</keyword>
<keyword evidence="4" id="KW-1003">Cell membrane</keyword>
<keyword evidence="16" id="KW-1185">Reference proteome</keyword>
<feature type="transmembrane region" description="Helical" evidence="14">
    <location>
        <begin position="119"/>
        <end position="140"/>
    </location>
</feature>
<feature type="transmembrane region" description="Helical" evidence="14">
    <location>
        <begin position="413"/>
        <end position="437"/>
    </location>
</feature>
<dbReference type="Proteomes" id="UP000184164">
    <property type="component" value="Unassembled WGS sequence"/>
</dbReference>
<dbReference type="NCBIfam" id="TIGR00813">
    <property type="entry name" value="sss"/>
    <property type="match status" value="1"/>
</dbReference>
<name>A0A1M4WPY4_9BACT</name>
<evidence type="ECO:0000256" key="14">
    <source>
        <dbReference type="SAM" id="Phobius"/>
    </source>
</evidence>
<feature type="transmembrane region" description="Helical" evidence="14">
    <location>
        <begin position="152"/>
        <end position="171"/>
    </location>
</feature>
<dbReference type="OrthoDB" id="9814523at2"/>
<evidence type="ECO:0000313" key="16">
    <source>
        <dbReference type="Proteomes" id="UP000184164"/>
    </source>
</evidence>
<feature type="transmembrane region" description="Helical" evidence="14">
    <location>
        <begin position="386"/>
        <end position="407"/>
    </location>
</feature>
<dbReference type="GO" id="GO:0015193">
    <property type="term" value="F:L-proline transmembrane transporter activity"/>
    <property type="evidence" value="ECO:0007669"/>
    <property type="project" value="TreeGrafter"/>
</dbReference>
<feature type="transmembrane region" description="Helical" evidence="14">
    <location>
        <begin position="6"/>
        <end position="23"/>
    </location>
</feature>
<evidence type="ECO:0000256" key="4">
    <source>
        <dbReference type="ARBA" id="ARBA00022475"/>
    </source>
</evidence>
<keyword evidence="5 14" id="KW-0812">Transmembrane</keyword>
<comment type="similarity">
    <text evidence="2 13">Belongs to the sodium:solute symporter (SSF) (TC 2.A.21) family.</text>
</comment>
<keyword evidence="9" id="KW-0406">Ion transport</keyword>
<dbReference type="PANTHER" id="PTHR48086:SF3">
    <property type="entry name" value="SODIUM_PROLINE SYMPORTER"/>
    <property type="match status" value="1"/>
</dbReference>
<evidence type="ECO:0000256" key="10">
    <source>
        <dbReference type="ARBA" id="ARBA00023136"/>
    </source>
</evidence>
<dbReference type="GO" id="GO:0015824">
    <property type="term" value="P:proline transport"/>
    <property type="evidence" value="ECO:0007669"/>
    <property type="project" value="TreeGrafter"/>
</dbReference>
<dbReference type="PANTHER" id="PTHR48086">
    <property type="entry name" value="SODIUM/PROLINE SYMPORTER-RELATED"/>
    <property type="match status" value="1"/>
</dbReference>
<dbReference type="PROSITE" id="PS50283">
    <property type="entry name" value="NA_SOLUT_SYMP_3"/>
    <property type="match status" value="1"/>
</dbReference>
<dbReference type="GO" id="GO:0005886">
    <property type="term" value="C:plasma membrane"/>
    <property type="evidence" value="ECO:0007669"/>
    <property type="project" value="UniProtKB-SubCell"/>
</dbReference>
<evidence type="ECO:0000313" key="15">
    <source>
        <dbReference type="EMBL" id="SHE83285.1"/>
    </source>
</evidence>
<dbReference type="AlphaFoldDB" id="A0A1M4WPY4"/>
<proteinExistence type="inferred from homology"/>
<dbReference type="InterPro" id="IPR038377">
    <property type="entry name" value="Na/Glc_symporter_sf"/>
</dbReference>
<feature type="transmembrane region" description="Helical" evidence="14">
    <location>
        <begin position="43"/>
        <end position="65"/>
    </location>
</feature>
<dbReference type="InterPro" id="IPR050277">
    <property type="entry name" value="Sodium:Solute_Symporter"/>
</dbReference>